<feature type="non-terminal residue" evidence="4">
    <location>
        <position position="87"/>
    </location>
</feature>
<dbReference type="AlphaFoldDB" id="A0A9D1A161"/>
<protein>
    <submittedName>
        <fullName evidence="4">Flavodoxin family protein</fullName>
    </submittedName>
</protein>
<dbReference type="Gene3D" id="3.40.50.360">
    <property type="match status" value="1"/>
</dbReference>
<keyword evidence="2" id="KW-0288">FMN</keyword>
<comment type="caution">
    <text evidence="4">The sequence shown here is derived from an EMBL/GenBank/DDBJ whole genome shotgun (WGS) entry which is preliminary data.</text>
</comment>
<dbReference type="Pfam" id="PF03358">
    <property type="entry name" value="FMN_red"/>
    <property type="match status" value="1"/>
</dbReference>
<reference evidence="4" key="1">
    <citation type="submission" date="2020-10" db="EMBL/GenBank/DDBJ databases">
        <authorList>
            <person name="Gilroy R."/>
        </authorList>
    </citation>
    <scope>NUCLEOTIDE SEQUENCE</scope>
    <source>
        <strain evidence="4">ChiGjej1B1-2707</strain>
    </source>
</reference>
<dbReference type="EMBL" id="DVGB01000079">
    <property type="protein sequence ID" value="HIR01889.1"/>
    <property type="molecule type" value="Genomic_DNA"/>
</dbReference>
<reference evidence="4" key="2">
    <citation type="journal article" date="2021" name="PeerJ">
        <title>Extensive microbial diversity within the chicken gut microbiome revealed by metagenomics and culture.</title>
        <authorList>
            <person name="Gilroy R."/>
            <person name="Ravi A."/>
            <person name="Getino M."/>
            <person name="Pursley I."/>
            <person name="Horton D.L."/>
            <person name="Alikhan N.F."/>
            <person name="Baker D."/>
            <person name="Gharbi K."/>
            <person name="Hall N."/>
            <person name="Watson M."/>
            <person name="Adriaenssens E.M."/>
            <person name="Foster-Nyarko E."/>
            <person name="Jarju S."/>
            <person name="Secka A."/>
            <person name="Antonio M."/>
            <person name="Oren A."/>
            <person name="Chaudhuri R.R."/>
            <person name="La Ragione R."/>
            <person name="Hildebrand F."/>
            <person name="Pallen M.J."/>
        </authorList>
    </citation>
    <scope>NUCLEOTIDE SEQUENCE</scope>
    <source>
        <strain evidence="4">ChiGjej1B1-2707</strain>
    </source>
</reference>
<name>A0A9D1A161_9ACTN</name>
<sequence length="87" mass="9180">MDIAVLQGSPNRKGSTALLVEEFARGAQSAGHAAKRIDVAYANVAPCSGCIACDYGSSPCVQHDGMEEVRETLLSADTIVFATPLYY</sequence>
<accession>A0A9D1A161</accession>
<organism evidence="4 5">
    <name type="scientific">Candidatus Aveggerthella stercoripullorum</name>
    <dbReference type="NCBI Taxonomy" id="2840688"/>
    <lineage>
        <taxon>Bacteria</taxon>
        <taxon>Bacillati</taxon>
        <taxon>Actinomycetota</taxon>
        <taxon>Coriobacteriia</taxon>
        <taxon>Eggerthellales</taxon>
        <taxon>Eggerthellaceae</taxon>
        <taxon>Eggerthellaceae incertae sedis</taxon>
        <taxon>Candidatus Aveggerthella</taxon>
    </lineage>
</organism>
<dbReference type="GO" id="GO:0016491">
    <property type="term" value="F:oxidoreductase activity"/>
    <property type="evidence" value="ECO:0007669"/>
    <property type="project" value="InterPro"/>
</dbReference>
<evidence type="ECO:0000256" key="1">
    <source>
        <dbReference type="ARBA" id="ARBA00022630"/>
    </source>
</evidence>
<feature type="domain" description="NADPH-dependent FMN reductase-like" evidence="3">
    <location>
        <begin position="1"/>
        <end position="87"/>
    </location>
</feature>
<evidence type="ECO:0000313" key="4">
    <source>
        <dbReference type="EMBL" id="HIR01889.1"/>
    </source>
</evidence>
<proteinExistence type="predicted"/>
<evidence type="ECO:0000256" key="2">
    <source>
        <dbReference type="ARBA" id="ARBA00022643"/>
    </source>
</evidence>
<keyword evidence="1" id="KW-0285">Flavoprotein</keyword>
<dbReference type="InterPro" id="IPR029039">
    <property type="entry name" value="Flavoprotein-like_sf"/>
</dbReference>
<dbReference type="Proteomes" id="UP000824261">
    <property type="component" value="Unassembled WGS sequence"/>
</dbReference>
<dbReference type="PANTHER" id="PTHR43278">
    <property type="entry name" value="NAD(P)H-DEPENDENT FMN-CONTAINING OXIDOREDUCTASE YWQN-RELATED"/>
    <property type="match status" value="1"/>
</dbReference>
<dbReference type="PANTHER" id="PTHR43278:SF2">
    <property type="entry name" value="IRON-SULFUR FLAVOPROTEIN"/>
    <property type="match status" value="1"/>
</dbReference>
<evidence type="ECO:0000259" key="3">
    <source>
        <dbReference type="Pfam" id="PF03358"/>
    </source>
</evidence>
<evidence type="ECO:0000313" key="5">
    <source>
        <dbReference type="Proteomes" id="UP000824261"/>
    </source>
</evidence>
<gene>
    <name evidence="4" type="ORF">IAA69_06480</name>
</gene>
<dbReference type="InterPro" id="IPR005025">
    <property type="entry name" value="FMN_Rdtase-like_dom"/>
</dbReference>
<dbReference type="SUPFAM" id="SSF52218">
    <property type="entry name" value="Flavoproteins"/>
    <property type="match status" value="1"/>
</dbReference>
<dbReference type="InterPro" id="IPR051796">
    <property type="entry name" value="ISF_SsuE-like"/>
</dbReference>